<comment type="caution">
    <text evidence="2">The sequence shown here is derived from an EMBL/GenBank/DDBJ whole genome shotgun (WGS) entry which is preliminary data.</text>
</comment>
<keyword evidence="3" id="KW-1185">Reference proteome</keyword>
<sequence>MENMIIPDDYFCISEPLWTSLISGSNADQQCFLLVRKLHFSDVQIVNPEGRILGYDAVEDCFFDTGRYDRAISSHFAQTERGGLSIPVLGWAALLYLLIRFSAGIFLSMHASNQLRPLIELPFLAPLGALL</sequence>
<feature type="transmembrane region" description="Helical" evidence="1">
    <location>
        <begin position="88"/>
        <end position="107"/>
    </location>
</feature>
<organism evidence="2 3">
    <name type="scientific">Dyadobacter subterraneus</name>
    <dbReference type="NCBI Taxonomy" id="2773304"/>
    <lineage>
        <taxon>Bacteria</taxon>
        <taxon>Pseudomonadati</taxon>
        <taxon>Bacteroidota</taxon>
        <taxon>Cytophagia</taxon>
        <taxon>Cytophagales</taxon>
        <taxon>Spirosomataceae</taxon>
        <taxon>Dyadobacter</taxon>
    </lineage>
</organism>
<dbReference type="EMBL" id="JACYGY010000001">
    <property type="protein sequence ID" value="MBE9462129.1"/>
    <property type="molecule type" value="Genomic_DNA"/>
</dbReference>
<dbReference type="RefSeq" id="WP_194120354.1">
    <property type="nucleotide sequence ID" value="NZ_JACYGY010000001.1"/>
</dbReference>
<name>A0ABR9WAG4_9BACT</name>
<keyword evidence="1" id="KW-1133">Transmembrane helix</keyword>
<evidence type="ECO:0000313" key="2">
    <source>
        <dbReference type="EMBL" id="MBE9462129.1"/>
    </source>
</evidence>
<accession>A0ABR9WAG4</accession>
<proteinExistence type="predicted"/>
<dbReference type="Proteomes" id="UP000634134">
    <property type="component" value="Unassembled WGS sequence"/>
</dbReference>
<gene>
    <name evidence="2" type="ORF">IEE83_09575</name>
</gene>
<protein>
    <submittedName>
        <fullName evidence="2">Uncharacterized protein</fullName>
    </submittedName>
</protein>
<keyword evidence="1" id="KW-0472">Membrane</keyword>
<evidence type="ECO:0000256" key="1">
    <source>
        <dbReference type="SAM" id="Phobius"/>
    </source>
</evidence>
<evidence type="ECO:0000313" key="3">
    <source>
        <dbReference type="Proteomes" id="UP000634134"/>
    </source>
</evidence>
<keyword evidence="1" id="KW-0812">Transmembrane</keyword>
<reference evidence="3" key="1">
    <citation type="submission" date="2023-07" db="EMBL/GenBank/DDBJ databases">
        <title>Dyadobacter sp. nov 'subterranea' isolated from contaminted grondwater.</title>
        <authorList>
            <person name="Szabo I."/>
            <person name="Al-Omari J."/>
            <person name="Szerdahelyi S.G."/>
            <person name="Rado J."/>
        </authorList>
    </citation>
    <scope>NUCLEOTIDE SEQUENCE [LARGE SCALE GENOMIC DNA]</scope>
    <source>
        <strain evidence="3">UP-52</strain>
    </source>
</reference>